<reference evidence="9 10" key="1">
    <citation type="journal article" date="2017" name="Nat. Commun.">
        <title>Genome assembly with in vitro proximity ligation data and whole-genome triplication in lettuce.</title>
        <authorList>
            <person name="Reyes-Chin-Wo S."/>
            <person name="Wang Z."/>
            <person name="Yang X."/>
            <person name="Kozik A."/>
            <person name="Arikit S."/>
            <person name="Song C."/>
            <person name="Xia L."/>
            <person name="Froenicke L."/>
            <person name="Lavelle D.O."/>
            <person name="Truco M.J."/>
            <person name="Xia R."/>
            <person name="Zhu S."/>
            <person name="Xu C."/>
            <person name="Xu H."/>
            <person name="Xu X."/>
            <person name="Cox K."/>
            <person name="Korf I."/>
            <person name="Meyers B.C."/>
            <person name="Michelmore R.W."/>
        </authorList>
    </citation>
    <scope>NUCLEOTIDE SEQUENCE [LARGE SCALE GENOMIC DNA]</scope>
    <source>
        <strain evidence="10">cv. Salinas</strain>
        <tissue evidence="9">Seedlings</tissue>
    </source>
</reference>
<sequence>MGDVLIGDTTTGFCSDGCVTIADSRTSLLAGIMEAFEMGNDVHMQAAPSQAELLYKNYKVNKEKLESQVKEKLNMIVLEESSKARKTLLPTKTLNLAKSMKTSSNQVSFHCRKN</sequence>
<evidence type="ECO:0000256" key="7">
    <source>
        <dbReference type="RuleBase" id="RU367071"/>
    </source>
</evidence>
<dbReference type="InterPro" id="IPR021715">
    <property type="entry name" value="Slu7_dom"/>
</dbReference>
<accession>A0A9R1XUI8</accession>
<evidence type="ECO:0000256" key="6">
    <source>
        <dbReference type="ARBA" id="ARBA00023242"/>
    </source>
</evidence>
<keyword evidence="6 7" id="KW-0539">Nucleus</keyword>
<gene>
    <name evidence="9" type="ORF">LSAT_V11C100048120</name>
</gene>
<comment type="caution">
    <text evidence="9">The sequence shown here is derived from an EMBL/GenBank/DDBJ whole genome shotgun (WGS) entry which is preliminary data.</text>
</comment>
<keyword evidence="5 7" id="KW-0508">mRNA splicing</keyword>
<dbReference type="Pfam" id="PF11708">
    <property type="entry name" value="Slu7"/>
    <property type="match status" value="1"/>
</dbReference>
<evidence type="ECO:0000259" key="8">
    <source>
        <dbReference type="Pfam" id="PF11708"/>
    </source>
</evidence>
<proteinExistence type="inferred from homology"/>
<evidence type="ECO:0000256" key="5">
    <source>
        <dbReference type="ARBA" id="ARBA00023187"/>
    </source>
</evidence>
<protein>
    <recommendedName>
        <fullName evidence="7">Pre-mRNA-splicing factor SLU7</fullName>
    </recommendedName>
</protein>
<evidence type="ECO:0000256" key="1">
    <source>
        <dbReference type="ARBA" id="ARBA00004123"/>
    </source>
</evidence>
<keyword evidence="10" id="KW-1185">Reference proteome</keyword>
<dbReference type="Proteomes" id="UP000235145">
    <property type="component" value="Unassembled WGS sequence"/>
</dbReference>
<organism evidence="9 10">
    <name type="scientific">Lactuca sativa</name>
    <name type="common">Garden lettuce</name>
    <dbReference type="NCBI Taxonomy" id="4236"/>
    <lineage>
        <taxon>Eukaryota</taxon>
        <taxon>Viridiplantae</taxon>
        <taxon>Streptophyta</taxon>
        <taxon>Embryophyta</taxon>
        <taxon>Tracheophyta</taxon>
        <taxon>Spermatophyta</taxon>
        <taxon>Magnoliopsida</taxon>
        <taxon>eudicotyledons</taxon>
        <taxon>Gunneridae</taxon>
        <taxon>Pentapetalae</taxon>
        <taxon>asterids</taxon>
        <taxon>campanulids</taxon>
        <taxon>Asterales</taxon>
        <taxon>Asteraceae</taxon>
        <taxon>Cichorioideae</taxon>
        <taxon>Cichorieae</taxon>
        <taxon>Lactucinae</taxon>
        <taxon>Lactuca</taxon>
    </lineage>
</organism>
<dbReference type="GO" id="GO:0000398">
    <property type="term" value="P:mRNA splicing, via spliceosome"/>
    <property type="evidence" value="ECO:0007669"/>
    <property type="project" value="UniProtKB-UniRule"/>
</dbReference>
<dbReference type="PANTHER" id="PTHR12942">
    <property type="entry name" value="STEP II SPLICING FACTOR SLU7"/>
    <property type="match status" value="1"/>
</dbReference>
<feature type="domain" description="Pre-mRNA-splicing factor SLU7" evidence="8">
    <location>
        <begin position="33"/>
        <end position="74"/>
    </location>
</feature>
<comment type="subcellular location">
    <subcellularLocation>
        <location evidence="1 7">Nucleus</location>
    </subcellularLocation>
</comment>
<dbReference type="EMBL" id="NBSK02000001">
    <property type="protein sequence ID" value="KAJ0228025.1"/>
    <property type="molecule type" value="Genomic_DNA"/>
</dbReference>
<dbReference type="GO" id="GO:0005681">
    <property type="term" value="C:spliceosomal complex"/>
    <property type="evidence" value="ECO:0007669"/>
    <property type="project" value="UniProtKB-UniRule"/>
</dbReference>
<comment type="function">
    <text evidence="7">Involved in pre-mRNA splicing.</text>
</comment>
<keyword evidence="4 7" id="KW-0747">Spliceosome</keyword>
<dbReference type="GO" id="GO:0030628">
    <property type="term" value="F:pre-mRNA 3'-splice site binding"/>
    <property type="evidence" value="ECO:0007669"/>
    <property type="project" value="UniProtKB-UniRule"/>
</dbReference>
<dbReference type="InterPro" id="IPR039974">
    <property type="entry name" value="Splicing_factor_SLU7"/>
</dbReference>
<dbReference type="PANTHER" id="PTHR12942:SF2">
    <property type="entry name" value="PRE-MRNA-SPLICING FACTOR SLU7"/>
    <property type="match status" value="1"/>
</dbReference>
<evidence type="ECO:0000256" key="2">
    <source>
        <dbReference type="ARBA" id="ARBA00007203"/>
    </source>
</evidence>
<keyword evidence="3 7" id="KW-0507">mRNA processing</keyword>
<comment type="subunit">
    <text evidence="7">Associated with the spliceosome.</text>
</comment>
<comment type="similarity">
    <text evidence="2 7">Belongs to the SLU7 family.</text>
</comment>
<evidence type="ECO:0000313" key="9">
    <source>
        <dbReference type="EMBL" id="KAJ0228025.1"/>
    </source>
</evidence>
<name>A0A9R1XUI8_LACSA</name>
<evidence type="ECO:0000313" key="10">
    <source>
        <dbReference type="Proteomes" id="UP000235145"/>
    </source>
</evidence>
<evidence type="ECO:0000256" key="4">
    <source>
        <dbReference type="ARBA" id="ARBA00022728"/>
    </source>
</evidence>
<evidence type="ECO:0000256" key="3">
    <source>
        <dbReference type="ARBA" id="ARBA00022664"/>
    </source>
</evidence>
<dbReference type="AlphaFoldDB" id="A0A9R1XUI8"/>